<evidence type="ECO:0000313" key="3">
    <source>
        <dbReference type="EMBL" id="CAN93508.1"/>
    </source>
</evidence>
<gene>
    <name evidence="3" type="ordered locus">sce3349</name>
</gene>
<dbReference type="Proteomes" id="UP000002139">
    <property type="component" value="Chromosome"/>
</dbReference>
<sequence length="135" mass="14919">MPDEPVRVLLAEEEGRDLAGTIEGQETAEATHFHLSGRPPSASSSVARTERPSAPTVGLPGAYDIKLWIDTLFFPVTDEAGAKYVIEAHRDVTRQQLDLLERQAAEGENRRLQEEMQRTREAALRALSTPLIPSD</sequence>
<protein>
    <recommendedName>
        <fullName evidence="5">PAC domain-containing protein</fullName>
    </recommendedName>
</protein>
<organism evidence="3 4">
    <name type="scientific">Sorangium cellulosum (strain So ce56)</name>
    <name type="common">Polyangium cellulosum (strain So ce56)</name>
    <dbReference type="NCBI Taxonomy" id="448385"/>
    <lineage>
        <taxon>Bacteria</taxon>
        <taxon>Pseudomonadati</taxon>
        <taxon>Myxococcota</taxon>
        <taxon>Polyangia</taxon>
        <taxon>Polyangiales</taxon>
        <taxon>Polyangiaceae</taxon>
        <taxon>Sorangium</taxon>
    </lineage>
</organism>
<dbReference type="KEGG" id="scl:sce3349"/>
<dbReference type="HOGENOM" id="CLU_1884425_0_0_7"/>
<keyword evidence="1" id="KW-0175">Coiled coil</keyword>
<evidence type="ECO:0008006" key="5">
    <source>
        <dbReference type="Google" id="ProtNLM"/>
    </source>
</evidence>
<reference evidence="3 4" key="1">
    <citation type="journal article" date="2007" name="Nat. Biotechnol.">
        <title>Complete genome sequence of the myxobacterium Sorangium cellulosum.</title>
        <authorList>
            <person name="Schneiker S."/>
            <person name="Perlova O."/>
            <person name="Kaiser O."/>
            <person name="Gerth K."/>
            <person name="Alici A."/>
            <person name="Altmeyer M.O."/>
            <person name="Bartels D."/>
            <person name="Bekel T."/>
            <person name="Beyer S."/>
            <person name="Bode E."/>
            <person name="Bode H.B."/>
            <person name="Bolten C.J."/>
            <person name="Choudhuri J.V."/>
            <person name="Doss S."/>
            <person name="Elnakady Y.A."/>
            <person name="Frank B."/>
            <person name="Gaigalat L."/>
            <person name="Goesmann A."/>
            <person name="Groeger C."/>
            <person name="Gross F."/>
            <person name="Jelsbak L."/>
            <person name="Jelsbak L."/>
            <person name="Kalinowski J."/>
            <person name="Kegler C."/>
            <person name="Knauber T."/>
            <person name="Konietzny S."/>
            <person name="Kopp M."/>
            <person name="Krause L."/>
            <person name="Krug D."/>
            <person name="Linke B."/>
            <person name="Mahmud T."/>
            <person name="Martinez-Arias R."/>
            <person name="McHardy A.C."/>
            <person name="Merai M."/>
            <person name="Meyer F."/>
            <person name="Mormann S."/>
            <person name="Munoz-Dorado J."/>
            <person name="Perez J."/>
            <person name="Pradella S."/>
            <person name="Rachid S."/>
            <person name="Raddatz G."/>
            <person name="Rosenau F."/>
            <person name="Rueckert C."/>
            <person name="Sasse F."/>
            <person name="Scharfe M."/>
            <person name="Schuster S.C."/>
            <person name="Suen G."/>
            <person name="Treuner-Lange A."/>
            <person name="Velicer G.J."/>
            <person name="Vorholter F.-J."/>
            <person name="Weissman K.J."/>
            <person name="Welch R.D."/>
            <person name="Wenzel S.C."/>
            <person name="Whitworth D.E."/>
            <person name="Wilhelm S."/>
            <person name="Wittmann C."/>
            <person name="Bloecker H."/>
            <person name="Puehler A."/>
            <person name="Mueller R."/>
        </authorList>
    </citation>
    <scope>NUCLEOTIDE SEQUENCE [LARGE SCALE GENOMIC DNA]</scope>
    <source>
        <strain evidence="4">So ce56</strain>
    </source>
</reference>
<dbReference type="AlphaFoldDB" id="A9GMZ8"/>
<feature type="region of interest" description="Disordered" evidence="2">
    <location>
        <begin position="31"/>
        <end position="56"/>
    </location>
</feature>
<name>A9GMZ8_SORC5</name>
<dbReference type="EMBL" id="AM746676">
    <property type="protein sequence ID" value="CAN93508.1"/>
    <property type="molecule type" value="Genomic_DNA"/>
</dbReference>
<keyword evidence="4" id="KW-1185">Reference proteome</keyword>
<accession>A9GMZ8</accession>
<evidence type="ECO:0000256" key="1">
    <source>
        <dbReference type="SAM" id="Coils"/>
    </source>
</evidence>
<proteinExistence type="predicted"/>
<evidence type="ECO:0000256" key="2">
    <source>
        <dbReference type="SAM" id="MobiDB-lite"/>
    </source>
</evidence>
<evidence type="ECO:0000313" key="4">
    <source>
        <dbReference type="Proteomes" id="UP000002139"/>
    </source>
</evidence>
<feature type="coiled-coil region" evidence="1">
    <location>
        <begin position="90"/>
        <end position="129"/>
    </location>
</feature>